<comment type="caution">
    <text evidence="7">The sequence shown here is derived from an EMBL/GenBank/DDBJ whole genome shotgun (WGS) entry which is preliminary data.</text>
</comment>
<name>A0A1Y2A2F5_9PLEO</name>
<dbReference type="OrthoDB" id="532500at2759"/>
<protein>
    <submittedName>
        <fullName evidence="7">DNA-directed RNA polymeras-like protein I 49 kDa polypeptide</fullName>
    </submittedName>
</protein>
<feature type="compositionally biased region" description="Basic residues" evidence="6">
    <location>
        <begin position="1"/>
        <end position="11"/>
    </location>
</feature>
<dbReference type="GO" id="GO:0003677">
    <property type="term" value="F:DNA binding"/>
    <property type="evidence" value="ECO:0007669"/>
    <property type="project" value="InterPro"/>
</dbReference>
<keyword evidence="3" id="KW-0240">DNA-directed RNA polymerase</keyword>
<gene>
    <name evidence="7" type="ORF">BCR34DRAFT_661690</name>
</gene>
<dbReference type="EMBL" id="MCFA01000020">
    <property type="protein sequence ID" value="ORY16185.1"/>
    <property type="molecule type" value="Genomic_DNA"/>
</dbReference>
<evidence type="ECO:0000256" key="2">
    <source>
        <dbReference type="ARBA" id="ARBA00009430"/>
    </source>
</evidence>
<keyword evidence="4" id="KW-0804">Transcription</keyword>
<dbReference type="GO" id="GO:0006351">
    <property type="term" value="P:DNA-templated transcription"/>
    <property type="evidence" value="ECO:0007669"/>
    <property type="project" value="InterPro"/>
</dbReference>
<dbReference type="PANTHER" id="PTHR14440">
    <property type="entry name" value="DNA-DIRECTED RNA POLYMERASE I SUBUNIT RPA49"/>
    <property type="match status" value="1"/>
</dbReference>
<dbReference type="AlphaFoldDB" id="A0A1Y2A2F5"/>
<dbReference type="Proteomes" id="UP000193144">
    <property type="component" value="Unassembled WGS sequence"/>
</dbReference>
<comment type="similarity">
    <text evidence="2">Belongs to the eukaryotic RPA49/POLR1E RNA polymerase subunit family.</text>
</comment>
<dbReference type="Pfam" id="PF06870">
    <property type="entry name" value="RNA_pol_I_A49"/>
    <property type="match status" value="1"/>
</dbReference>
<comment type="subcellular location">
    <subcellularLocation>
        <location evidence="1">Nucleus</location>
        <location evidence="1">Nucleolus</location>
    </subcellularLocation>
</comment>
<evidence type="ECO:0000313" key="7">
    <source>
        <dbReference type="EMBL" id="ORY16185.1"/>
    </source>
</evidence>
<evidence type="ECO:0000256" key="4">
    <source>
        <dbReference type="ARBA" id="ARBA00023163"/>
    </source>
</evidence>
<dbReference type="InterPro" id="IPR009668">
    <property type="entry name" value="RNA_pol-assoc_fac_A49-like"/>
</dbReference>
<evidence type="ECO:0000256" key="3">
    <source>
        <dbReference type="ARBA" id="ARBA00022478"/>
    </source>
</evidence>
<evidence type="ECO:0000256" key="6">
    <source>
        <dbReference type="SAM" id="MobiDB-lite"/>
    </source>
</evidence>
<dbReference type="GO" id="GO:0005730">
    <property type="term" value="C:nucleolus"/>
    <property type="evidence" value="ECO:0007669"/>
    <property type="project" value="UniProtKB-SubCell"/>
</dbReference>
<keyword evidence="8" id="KW-1185">Reference proteome</keyword>
<accession>A0A1Y2A2F5</accession>
<evidence type="ECO:0000256" key="5">
    <source>
        <dbReference type="ARBA" id="ARBA00023242"/>
    </source>
</evidence>
<evidence type="ECO:0000313" key="8">
    <source>
        <dbReference type="Proteomes" id="UP000193144"/>
    </source>
</evidence>
<evidence type="ECO:0000256" key="1">
    <source>
        <dbReference type="ARBA" id="ARBA00004604"/>
    </source>
</evidence>
<dbReference type="STRING" id="1231657.A0A1Y2A2F5"/>
<proteinExistence type="inferred from homology"/>
<sequence>MAEKEKKRKRHDDKGERPSKKPAVSQVPVRSKVPSKVVVDFVQADATLGPVLASTPGLDFPSRLTLKPYKYTRILPGQTPHNSYEVLLQSSHHQRLDYLAREEKDGSAESQLNDYIGVFDPATGKLEVVQVHKVTVRSSLRSEADEMREEKERIAAQTGTMTARRHALATEFGSRKSKKAIANMTENAIARGGSRSGEAAEGTPKNDSLASAVLDTMNTSAMPTKDDLQALMDSSKPRPRPNLAAEHPTDVYPINTLIGKDLMTMLNVKDWVEAAEAGNGIRVASLYVVKRINKLAKAKEIQKLKALKFILACINFHAALQQKGKGPKRVPPKDKLLPLMGESIPSPVVDAIRRNFAAENNEMTRWHVDNLITHIAAAALNVDNFIVDVDDLRNDLKLDNKEIRQYFQEIGCKVNPPTETERQNLKVTKAEGVNHQIAKLKVPLIFPRVSGPRQRR</sequence>
<organism evidence="7 8">
    <name type="scientific">Clohesyomyces aquaticus</name>
    <dbReference type="NCBI Taxonomy" id="1231657"/>
    <lineage>
        <taxon>Eukaryota</taxon>
        <taxon>Fungi</taxon>
        <taxon>Dikarya</taxon>
        <taxon>Ascomycota</taxon>
        <taxon>Pezizomycotina</taxon>
        <taxon>Dothideomycetes</taxon>
        <taxon>Pleosporomycetidae</taxon>
        <taxon>Pleosporales</taxon>
        <taxon>Lindgomycetaceae</taxon>
        <taxon>Clohesyomyces</taxon>
    </lineage>
</organism>
<feature type="region of interest" description="Disordered" evidence="6">
    <location>
        <begin position="1"/>
        <end position="32"/>
    </location>
</feature>
<dbReference type="GO" id="GO:0000428">
    <property type="term" value="C:DNA-directed RNA polymerase complex"/>
    <property type="evidence" value="ECO:0007669"/>
    <property type="project" value="UniProtKB-KW"/>
</dbReference>
<keyword evidence="5" id="KW-0539">Nucleus</keyword>
<reference evidence="7 8" key="1">
    <citation type="submission" date="2016-07" db="EMBL/GenBank/DDBJ databases">
        <title>Pervasive Adenine N6-methylation of Active Genes in Fungi.</title>
        <authorList>
            <consortium name="DOE Joint Genome Institute"/>
            <person name="Mondo S.J."/>
            <person name="Dannebaum R.O."/>
            <person name="Kuo R.C."/>
            <person name="Labutti K."/>
            <person name="Haridas S."/>
            <person name="Kuo A."/>
            <person name="Salamov A."/>
            <person name="Ahrendt S.R."/>
            <person name="Lipzen A."/>
            <person name="Sullivan W."/>
            <person name="Andreopoulos W.B."/>
            <person name="Clum A."/>
            <person name="Lindquist E."/>
            <person name="Daum C."/>
            <person name="Ramamoorthy G.K."/>
            <person name="Gryganskyi A."/>
            <person name="Culley D."/>
            <person name="Magnuson J.K."/>
            <person name="James T.Y."/>
            <person name="O'Malley M.A."/>
            <person name="Stajich J.E."/>
            <person name="Spatafora J.W."/>
            <person name="Visel A."/>
            <person name="Grigoriev I.V."/>
        </authorList>
    </citation>
    <scope>NUCLEOTIDE SEQUENCE [LARGE SCALE GENOMIC DNA]</scope>
    <source>
        <strain evidence="7 8">CBS 115471</strain>
    </source>
</reference>